<evidence type="ECO:0000313" key="1">
    <source>
        <dbReference type="EMBL" id="SVB91673.1"/>
    </source>
</evidence>
<reference evidence="1" key="1">
    <citation type="submission" date="2018-05" db="EMBL/GenBank/DDBJ databases">
        <authorList>
            <person name="Lanie J.A."/>
            <person name="Ng W.-L."/>
            <person name="Kazmierczak K.M."/>
            <person name="Andrzejewski T.M."/>
            <person name="Davidsen T.M."/>
            <person name="Wayne K.J."/>
            <person name="Tettelin H."/>
            <person name="Glass J.I."/>
            <person name="Rusch D."/>
            <person name="Podicherti R."/>
            <person name="Tsui H.-C.T."/>
            <person name="Winkler M.E."/>
        </authorList>
    </citation>
    <scope>NUCLEOTIDE SEQUENCE</scope>
</reference>
<dbReference type="AlphaFoldDB" id="A0A382HYG7"/>
<accession>A0A382HYG7</accession>
<proteinExistence type="predicted"/>
<dbReference type="EMBL" id="UINC01063733">
    <property type="protein sequence ID" value="SVB91673.1"/>
    <property type="molecule type" value="Genomic_DNA"/>
</dbReference>
<sequence length="39" mass="4495">MVDGRHFEYALPRPGANFCPTVITYLQHDTHCFPDKDTT</sequence>
<name>A0A382HYG7_9ZZZZ</name>
<gene>
    <name evidence="1" type="ORF">METZ01_LOCUS244527</name>
</gene>
<feature type="non-terminal residue" evidence="1">
    <location>
        <position position="39"/>
    </location>
</feature>
<protein>
    <submittedName>
        <fullName evidence="1">Uncharacterized protein</fullName>
    </submittedName>
</protein>
<organism evidence="1">
    <name type="scientific">marine metagenome</name>
    <dbReference type="NCBI Taxonomy" id="408172"/>
    <lineage>
        <taxon>unclassified sequences</taxon>
        <taxon>metagenomes</taxon>
        <taxon>ecological metagenomes</taxon>
    </lineage>
</organism>